<accession>A0ACB7HUB4</accession>
<name>A0ACB7HUB4_MANES</name>
<proteinExistence type="predicted"/>
<evidence type="ECO:0000313" key="2">
    <source>
        <dbReference type="Proteomes" id="UP000091857"/>
    </source>
</evidence>
<dbReference type="Proteomes" id="UP000091857">
    <property type="component" value="Chromosome 4"/>
</dbReference>
<organism evidence="1 2">
    <name type="scientific">Manihot esculenta</name>
    <name type="common">Cassava</name>
    <name type="synonym">Jatropha manihot</name>
    <dbReference type="NCBI Taxonomy" id="3983"/>
    <lineage>
        <taxon>Eukaryota</taxon>
        <taxon>Viridiplantae</taxon>
        <taxon>Streptophyta</taxon>
        <taxon>Embryophyta</taxon>
        <taxon>Tracheophyta</taxon>
        <taxon>Spermatophyta</taxon>
        <taxon>Magnoliopsida</taxon>
        <taxon>eudicotyledons</taxon>
        <taxon>Gunneridae</taxon>
        <taxon>Pentapetalae</taxon>
        <taxon>rosids</taxon>
        <taxon>fabids</taxon>
        <taxon>Malpighiales</taxon>
        <taxon>Euphorbiaceae</taxon>
        <taxon>Crotonoideae</taxon>
        <taxon>Manihoteae</taxon>
        <taxon>Manihot</taxon>
    </lineage>
</organism>
<reference evidence="2" key="1">
    <citation type="journal article" date="2016" name="Nat. Biotechnol.">
        <title>Sequencing wild and cultivated cassava and related species reveals extensive interspecific hybridization and genetic diversity.</title>
        <authorList>
            <person name="Bredeson J.V."/>
            <person name="Lyons J.B."/>
            <person name="Prochnik S.E."/>
            <person name="Wu G.A."/>
            <person name="Ha C.M."/>
            <person name="Edsinger-Gonzales E."/>
            <person name="Grimwood J."/>
            <person name="Schmutz J."/>
            <person name="Rabbi I.Y."/>
            <person name="Egesi C."/>
            <person name="Nauluvula P."/>
            <person name="Lebot V."/>
            <person name="Ndunguru J."/>
            <person name="Mkamilo G."/>
            <person name="Bart R.S."/>
            <person name="Setter T.L."/>
            <person name="Gleadow R.M."/>
            <person name="Kulakow P."/>
            <person name="Ferguson M.E."/>
            <person name="Rounsley S."/>
            <person name="Rokhsar D.S."/>
        </authorList>
    </citation>
    <scope>NUCLEOTIDE SEQUENCE [LARGE SCALE GENOMIC DNA]</scope>
    <source>
        <strain evidence="2">cv. AM560-2</strain>
    </source>
</reference>
<evidence type="ECO:0000313" key="1">
    <source>
        <dbReference type="EMBL" id="KAG8655278.1"/>
    </source>
</evidence>
<comment type="caution">
    <text evidence="1">The sequence shown here is derived from an EMBL/GenBank/DDBJ whole genome shotgun (WGS) entry which is preliminary data.</text>
</comment>
<dbReference type="EMBL" id="CM004390">
    <property type="protein sequence ID" value="KAG8655278.1"/>
    <property type="molecule type" value="Genomic_DNA"/>
</dbReference>
<gene>
    <name evidence="1" type="ORF">MANES_04G023350v8</name>
</gene>
<sequence length="179" mass="20703">MVDGDEFCWTVVYGCNLCIERKRLWESIQAIANDMNIPWIIQGDFSAILNIQGVGGNIANGEFSQDFVECVAAASLIKLRYKGCFYTWTNNQEQESRISRKLDRCLVNLARLEKFALSEYEALPSRISKHSPLIVIVQRSWQKEVGGSATYKLWCKLKGLKQELKKLNRREFYEIQNRV</sequence>
<feature type="non-terminal residue" evidence="1">
    <location>
        <position position="179"/>
    </location>
</feature>
<keyword evidence="2" id="KW-1185">Reference proteome</keyword>
<protein>
    <submittedName>
        <fullName evidence="1">Uncharacterized protein</fullName>
    </submittedName>
</protein>